<evidence type="ECO:0000256" key="4">
    <source>
        <dbReference type="ARBA" id="ARBA00035206"/>
    </source>
</evidence>
<dbReference type="InterPro" id="IPR005824">
    <property type="entry name" value="KOW"/>
</dbReference>
<dbReference type="Proteomes" id="UP001589758">
    <property type="component" value="Unassembled WGS sequence"/>
</dbReference>
<dbReference type="InterPro" id="IPR003256">
    <property type="entry name" value="Ribosomal_uL24"/>
</dbReference>
<evidence type="ECO:0000313" key="8">
    <source>
        <dbReference type="Proteomes" id="UP001589758"/>
    </source>
</evidence>
<dbReference type="InterPro" id="IPR041988">
    <property type="entry name" value="Ribosomal_uL24_KOW"/>
</dbReference>
<comment type="function">
    <text evidence="5">One of two assembly initiator proteins, it binds directly to the 5'-end of the 23S rRNA, where it nucleates assembly of the 50S subunit.</text>
</comment>
<keyword evidence="2 5" id="KW-0689">Ribosomal protein</keyword>
<dbReference type="RefSeq" id="WP_385878022.1">
    <property type="nucleotide sequence ID" value="NZ_JBHLXE010000108.1"/>
</dbReference>
<evidence type="ECO:0000256" key="5">
    <source>
        <dbReference type="HAMAP-Rule" id="MF_01326"/>
    </source>
</evidence>
<dbReference type="Gene3D" id="2.30.30.30">
    <property type="match status" value="1"/>
</dbReference>
<dbReference type="PANTHER" id="PTHR12903">
    <property type="entry name" value="MITOCHONDRIAL RIBOSOMAL PROTEIN L24"/>
    <property type="match status" value="1"/>
</dbReference>
<comment type="function">
    <text evidence="5">One of the proteins that surrounds the polypeptide exit tunnel on the outside of the subunit.</text>
</comment>
<dbReference type="EMBL" id="JBHLXE010000108">
    <property type="protein sequence ID" value="MFC0180830.1"/>
    <property type="molecule type" value="Genomic_DNA"/>
</dbReference>
<evidence type="ECO:0000256" key="3">
    <source>
        <dbReference type="ARBA" id="ARBA00023274"/>
    </source>
</evidence>
<dbReference type="InterPro" id="IPR014722">
    <property type="entry name" value="Rib_uL2_dom2"/>
</dbReference>
<dbReference type="InterPro" id="IPR008991">
    <property type="entry name" value="Translation_prot_SH3-like_sf"/>
</dbReference>
<accession>A0ABV6CCX1</accession>
<proteinExistence type="inferred from homology"/>
<dbReference type="SUPFAM" id="SSF50104">
    <property type="entry name" value="Translation proteins SH3-like domain"/>
    <property type="match status" value="1"/>
</dbReference>
<sequence length="103" mass="11365">MASKIRLNDEVIVITGKDKGKRGKVKQMLTGKVVVEGINMVKKHQKPNPNLNQPGGIIEKEAALDISNVALFNTATGKADRVGFKFEDGKKVRFFKSNNEIVK</sequence>
<comment type="similarity">
    <text evidence="1 5">Belongs to the universal ribosomal protein uL24 family.</text>
</comment>
<dbReference type="NCBIfam" id="TIGR01079">
    <property type="entry name" value="rplX_bact"/>
    <property type="match status" value="1"/>
</dbReference>
<dbReference type="HAMAP" id="MF_01326_B">
    <property type="entry name" value="Ribosomal_uL24_B"/>
    <property type="match status" value="1"/>
</dbReference>
<reference evidence="7 8" key="1">
    <citation type="submission" date="2024-09" db="EMBL/GenBank/DDBJ databases">
        <authorList>
            <person name="Sun Q."/>
            <person name="Mori K."/>
        </authorList>
    </citation>
    <scope>NUCLEOTIDE SEQUENCE [LARGE SCALE GENOMIC DNA]</scope>
    <source>
        <strain evidence="7 8">CCM 8545</strain>
    </source>
</reference>
<dbReference type="GO" id="GO:0005840">
    <property type="term" value="C:ribosome"/>
    <property type="evidence" value="ECO:0007669"/>
    <property type="project" value="UniProtKB-KW"/>
</dbReference>
<gene>
    <name evidence="5 7" type="primary">rplX</name>
    <name evidence="7" type="ORF">ACFFIT_12185</name>
</gene>
<dbReference type="CDD" id="cd06089">
    <property type="entry name" value="KOW_RPL26"/>
    <property type="match status" value="1"/>
</dbReference>
<organism evidence="7 8">
    <name type="scientific">Thorsellia kenyensis</name>
    <dbReference type="NCBI Taxonomy" id="1549888"/>
    <lineage>
        <taxon>Bacteria</taxon>
        <taxon>Pseudomonadati</taxon>
        <taxon>Pseudomonadota</taxon>
        <taxon>Gammaproteobacteria</taxon>
        <taxon>Enterobacterales</taxon>
        <taxon>Thorselliaceae</taxon>
        <taxon>Thorsellia</taxon>
    </lineage>
</organism>
<dbReference type="InterPro" id="IPR005825">
    <property type="entry name" value="Ribosomal_uL24_CS"/>
</dbReference>
<keyword evidence="5" id="KW-0699">rRNA-binding</keyword>
<dbReference type="InterPro" id="IPR057264">
    <property type="entry name" value="Ribosomal_uL24_C"/>
</dbReference>
<comment type="caution">
    <text evidence="7">The sequence shown here is derived from an EMBL/GenBank/DDBJ whole genome shotgun (WGS) entry which is preliminary data.</text>
</comment>
<evidence type="ECO:0000256" key="1">
    <source>
        <dbReference type="ARBA" id="ARBA00010618"/>
    </source>
</evidence>
<dbReference type="PROSITE" id="PS01108">
    <property type="entry name" value="RIBOSOMAL_L24"/>
    <property type="match status" value="1"/>
</dbReference>
<name>A0ABV6CCX1_9GAMM</name>
<keyword evidence="5" id="KW-0694">RNA-binding</keyword>
<keyword evidence="3 5" id="KW-0687">Ribonucleoprotein</keyword>
<dbReference type="SMART" id="SM00739">
    <property type="entry name" value="KOW"/>
    <property type="match status" value="1"/>
</dbReference>
<protein>
    <recommendedName>
        <fullName evidence="4 5">Large ribosomal subunit protein uL24</fullName>
    </recommendedName>
</protein>
<comment type="subunit">
    <text evidence="5">Part of the 50S ribosomal subunit.</text>
</comment>
<evidence type="ECO:0000256" key="2">
    <source>
        <dbReference type="ARBA" id="ARBA00022980"/>
    </source>
</evidence>
<keyword evidence="8" id="KW-1185">Reference proteome</keyword>
<evidence type="ECO:0000259" key="6">
    <source>
        <dbReference type="SMART" id="SM00739"/>
    </source>
</evidence>
<dbReference type="Pfam" id="PF17136">
    <property type="entry name" value="ribosomal_L24"/>
    <property type="match status" value="1"/>
</dbReference>
<evidence type="ECO:0000313" key="7">
    <source>
        <dbReference type="EMBL" id="MFC0180830.1"/>
    </source>
</evidence>
<feature type="domain" description="KOW" evidence="6">
    <location>
        <begin position="4"/>
        <end position="31"/>
    </location>
</feature>